<feature type="compositionally biased region" description="Basic and acidic residues" evidence="1">
    <location>
        <begin position="40"/>
        <end position="55"/>
    </location>
</feature>
<dbReference type="AlphaFoldDB" id="A0A167LKH4"/>
<name>A0A167LKH4_CALVF</name>
<accession>A0A167LKH4</accession>
<feature type="region of interest" description="Disordered" evidence="1">
    <location>
        <begin position="102"/>
        <end position="145"/>
    </location>
</feature>
<feature type="compositionally biased region" description="Basic and acidic residues" evidence="1">
    <location>
        <begin position="136"/>
        <end position="145"/>
    </location>
</feature>
<dbReference type="Proteomes" id="UP000076738">
    <property type="component" value="Unassembled WGS sequence"/>
</dbReference>
<feature type="region of interest" description="Disordered" evidence="1">
    <location>
        <begin position="1"/>
        <end position="89"/>
    </location>
</feature>
<dbReference type="OrthoDB" id="2500073at2759"/>
<dbReference type="STRING" id="1330018.A0A167LKH4"/>
<keyword evidence="3" id="KW-1185">Reference proteome</keyword>
<reference evidence="2 3" key="1">
    <citation type="journal article" date="2016" name="Mol. Biol. Evol.">
        <title>Comparative Genomics of Early-Diverging Mushroom-Forming Fungi Provides Insights into the Origins of Lignocellulose Decay Capabilities.</title>
        <authorList>
            <person name="Nagy L.G."/>
            <person name="Riley R."/>
            <person name="Tritt A."/>
            <person name="Adam C."/>
            <person name="Daum C."/>
            <person name="Floudas D."/>
            <person name="Sun H."/>
            <person name="Yadav J.S."/>
            <person name="Pangilinan J."/>
            <person name="Larsson K.H."/>
            <person name="Matsuura K."/>
            <person name="Barry K."/>
            <person name="Labutti K."/>
            <person name="Kuo R."/>
            <person name="Ohm R.A."/>
            <person name="Bhattacharya S.S."/>
            <person name="Shirouzu T."/>
            <person name="Yoshinaga Y."/>
            <person name="Martin F.M."/>
            <person name="Grigoriev I.V."/>
            <person name="Hibbett D.S."/>
        </authorList>
    </citation>
    <scope>NUCLEOTIDE SEQUENCE [LARGE SCALE GENOMIC DNA]</scope>
    <source>
        <strain evidence="2 3">TUFC12733</strain>
    </source>
</reference>
<protein>
    <submittedName>
        <fullName evidence="2">Uncharacterized protein</fullName>
    </submittedName>
</protein>
<evidence type="ECO:0000313" key="3">
    <source>
        <dbReference type="Proteomes" id="UP000076738"/>
    </source>
</evidence>
<evidence type="ECO:0000313" key="2">
    <source>
        <dbReference type="EMBL" id="KZO95780.1"/>
    </source>
</evidence>
<feature type="compositionally biased region" description="Basic and acidic residues" evidence="1">
    <location>
        <begin position="109"/>
        <end position="124"/>
    </location>
</feature>
<evidence type="ECO:0000256" key="1">
    <source>
        <dbReference type="SAM" id="MobiDB-lite"/>
    </source>
</evidence>
<gene>
    <name evidence="2" type="ORF">CALVIDRAFT_564442</name>
</gene>
<proteinExistence type="predicted"/>
<sequence>MADQPLAPTSVQAPKGLNEEQAHTGADTKPAEPSGGKAAGESHPRDAKDGEDAATKEPPPPEEDYPPQLHAGKVGYGPMYQAGPGFADRVGGFKEELKGKITHNAELTQHGHEKMTGELKRKEVEGDDGNPFEAADDTKEKEKKE</sequence>
<organism evidence="2 3">
    <name type="scientific">Calocera viscosa (strain TUFC12733)</name>
    <dbReference type="NCBI Taxonomy" id="1330018"/>
    <lineage>
        <taxon>Eukaryota</taxon>
        <taxon>Fungi</taxon>
        <taxon>Dikarya</taxon>
        <taxon>Basidiomycota</taxon>
        <taxon>Agaricomycotina</taxon>
        <taxon>Dacrymycetes</taxon>
        <taxon>Dacrymycetales</taxon>
        <taxon>Dacrymycetaceae</taxon>
        <taxon>Calocera</taxon>
    </lineage>
</organism>
<dbReference type="EMBL" id="KV417287">
    <property type="protein sequence ID" value="KZO95780.1"/>
    <property type="molecule type" value="Genomic_DNA"/>
</dbReference>